<dbReference type="Proteomes" id="UP000006222">
    <property type="component" value="Unassembled WGS sequence"/>
</dbReference>
<dbReference type="PATRIC" id="fig|991778.3.peg.763"/>
<name>F2AM31_RHOBT</name>
<accession>F2AM31</accession>
<reference evidence="1 2" key="1">
    <citation type="journal article" date="2013" name="Mar. Genomics">
        <title>Expression of sulfatases in Rhodopirellula baltica and the diversity of sulfatases in the genus Rhodopirellula.</title>
        <authorList>
            <person name="Wegner C.E."/>
            <person name="Richter-Heitmann T."/>
            <person name="Klindworth A."/>
            <person name="Klockow C."/>
            <person name="Richter M."/>
            <person name="Achstetter T."/>
            <person name="Glockner F.O."/>
            <person name="Harder J."/>
        </authorList>
    </citation>
    <scope>NUCLEOTIDE SEQUENCE [LARGE SCALE GENOMIC DNA]</scope>
    <source>
        <strain evidence="1 2">WH47</strain>
    </source>
</reference>
<organism evidence="1 2">
    <name type="scientific">Rhodopirellula baltica WH47</name>
    <dbReference type="NCBI Taxonomy" id="991778"/>
    <lineage>
        <taxon>Bacteria</taxon>
        <taxon>Pseudomonadati</taxon>
        <taxon>Planctomycetota</taxon>
        <taxon>Planctomycetia</taxon>
        <taxon>Pirellulales</taxon>
        <taxon>Pirellulaceae</taxon>
        <taxon>Rhodopirellula</taxon>
    </lineage>
</organism>
<sequence>MVGPSEQKRWVGRGWTDCEGKKFQMGSSKTKKLTTAGSVHPLCPIHTARKFAWNAAKVHDSLFAPRLSGAGNVL</sequence>
<evidence type="ECO:0000313" key="1">
    <source>
        <dbReference type="EMBL" id="EGF29282.1"/>
    </source>
</evidence>
<gene>
    <name evidence="1" type="ORF">RBWH47_01361</name>
</gene>
<comment type="caution">
    <text evidence="1">The sequence shown here is derived from an EMBL/GenBank/DDBJ whole genome shotgun (WGS) entry which is preliminary data.</text>
</comment>
<protein>
    <submittedName>
        <fullName evidence="1">Uncharacterized protein</fullName>
    </submittedName>
</protein>
<proteinExistence type="predicted"/>
<evidence type="ECO:0000313" key="2">
    <source>
        <dbReference type="Proteomes" id="UP000006222"/>
    </source>
</evidence>
<dbReference type="AlphaFoldDB" id="F2AM31"/>
<dbReference type="EMBL" id="AFAR01000043">
    <property type="protein sequence ID" value="EGF29282.1"/>
    <property type="molecule type" value="Genomic_DNA"/>
</dbReference>